<dbReference type="InterPro" id="IPR050146">
    <property type="entry name" value="Type-I_3-dehydroquinase"/>
</dbReference>
<evidence type="ECO:0000256" key="2">
    <source>
        <dbReference type="ARBA" id="ARBA00023239"/>
    </source>
</evidence>
<proteinExistence type="inferred from homology"/>
<dbReference type="InterPro" id="IPR001381">
    <property type="entry name" value="DHquinase_I"/>
</dbReference>
<dbReference type="CDD" id="cd00502">
    <property type="entry name" value="DHQase_I"/>
    <property type="match status" value="1"/>
</dbReference>
<feature type="binding site" evidence="4">
    <location>
        <position position="236"/>
    </location>
    <ligand>
        <name>3-dehydroquinate</name>
        <dbReference type="ChEBI" id="CHEBI:32364"/>
    </ligand>
</feature>
<dbReference type="EC" id="4.2.1.10" evidence="4"/>
<comment type="similarity">
    <text evidence="4">Belongs to the type-I 3-dehydroquinase family.</text>
</comment>
<comment type="caution">
    <text evidence="5">The sequence shown here is derived from an EMBL/GenBank/DDBJ whole genome shotgun (WGS) entry which is preliminary data.</text>
</comment>
<dbReference type="Proteomes" id="UP001454489">
    <property type="component" value="Unassembled WGS sequence"/>
</dbReference>
<dbReference type="Pfam" id="PF01487">
    <property type="entry name" value="DHquinase_I"/>
    <property type="match status" value="1"/>
</dbReference>
<dbReference type="PANTHER" id="PTHR43699">
    <property type="entry name" value="3-DEHYDROQUINATE DEHYDRATASE"/>
    <property type="match status" value="1"/>
</dbReference>
<dbReference type="SUPFAM" id="SSF51569">
    <property type="entry name" value="Aldolase"/>
    <property type="match status" value="1"/>
</dbReference>
<dbReference type="EMBL" id="JBBMEX010000004">
    <property type="protein sequence ID" value="MEQ2557335.1"/>
    <property type="molecule type" value="Genomic_DNA"/>
</dbReference>
<accession>A0ABV1HCX7</accession>
<keyword evidence="6" id="KW-1185">Reference proteome</keyword>
<feature type="binding site" evidence="4">
    <location>
        <position position="83"/>
    </location>
    <ligand>
        <name>3-dehydroquinate</name>
        <dbReference type="ChEBI" id="CHEBI:32364"/>
    </ligand>
</feature>
<keyword evidence="4" id="KW-0057">Aromatic amino acid biosynthesis</keyword>
<keyword evidence="3 4" id="KW-0704">Schiff base</keyword>
<organism evidence="5 6">
    <name type="scientific">Maccoyibacter intestinihominis</name>
    <dbReference type="NCBI Taxonomy" id="3133499"/>
    <lineage>
        <taxon>Bacteria</taxon>
        <taxon>Bacillati</taxon>
        <taxon>Bacillota</taxon>
        <taxon>Clostridia</taxon>
        <taxon>Lachnospirales</taxon>
        <taxon>Lachnospiraceae</taxon>
        <taxon>Maccoyibacter</taxon>
    </lineage>
</organism>
<feature type="active site" description="Schiff-base intermediate with substrate" evidence="4">
    <location>
        <position position="170"/>
    </location>
</feature>
<protein>
    <recommendedName>
        <fullName evidence="4">3-dehydroquinate dehydratase</fullName>
        <shortName evidence="4">3-dehydroquinase</shortName>
        <ecNumber evidence="4">4.2.1.10</ecNumber>
    </recommendedName>
    <alternativeName>
        <fullName evidence="4">Type I DHQase</fullName>
    </alternativeName>
    <alternativeName>
        <fullName evidence="4">Type I dehydroquinase</fullName>
        <shortName evidence="4">DHQ1</shortName>
    </alternativeName>
</protein>
<comment type="catalytic activity">
    <reaction evidence="1 4">
        <text>3-dehydroquinate = 3-dehydroshikimate + H2O</text>
        <dbReference type="Rhea" id="RHEA:21096"/>
        <dbReference type="ChEBI" id="CHEBI:15377"/>
        <dbReference type="ChEBI" id="CHEBI:16630"/>
        <dbReference type="ChEBI" id="CHEBI:32364"/>
        <dbReference type="EC" id="4.2.1.10"/>
    </reaction>
</comment>
<evidence type="ECO:0000313" key="5">
    <source>
        <dbReference type="EMBL" id="MEQ2557335.1"/>
    </source>
</evidence>
<feature type="binding site" evidence="4">
    <location>
        <begin position="47"/>
        <end position="49"/>
    </location>
    <ligand>
        <name>3-dehydroquinate</name>
        <dbReference type="ChEBI" id="CHEBI:32364"/>
    </ligand>
</feature>
<dbReference type="Gene3D" id="3.20.20.70">
    <property type="entry name" value="Aldolase class I"/>
    <property type="match status" value="1"/>
</dbReference>
<sequence>MAGIIEKKGKILGTGTPLICVPVTEETKEKIVEEIRILTEQKVDMIEWRMDWFSEVTDKKAVKSVLEEIRPYVENTLFLLTFRSKMQGGQLQMKPAEVLELNEAAAKTGVADFVDIEYFEYEKPKKAIQRMKDCGVTVICSHHDFEKTPERGVLQMILEKMYHGGADIVKLAVMPQNRLDVLNLLSATESFVEEHHDTPAITMSMGKDGVISRLCGEVFGSCVTFGSHEKASAPGQMQMDDLKTVLEKIHKSIS</sequence>
<comment type="caution">
    <text evidence="4">Lacks conserved residue(s) required for the propagation of feature annotation.</text>
</comment>
<dbReference type="PANTHER" id="PTHR43699:SF1">
    <property type="entry name" value="3-DEHYDROQUINATE DEHYDRATASE"/>
    <property type="match status" value="1"/>
</dbReference>
<keyword evidence="4" id="KW-0028">Amino-acid biosynthesis</keyword>
<keyword evidence="2 4" id="KW-0456">Lyase</keyword>
<feature type="binding site" evidence="4">
    <location>
        <position position="232"/>
    </location>
    <ligand>
        <name>3-dehydroquinate</name>
        <dbReference type="ChEBI" id="CHEBI:32364"/>
    </ligand>
</feature>
<reference evidence="5 6" key="1">
    <citation type="submission" date="2024-03" db="EMBL/GenBank/DDBJ databases">
        <title>Human intestinal bacterial collection.</title>
        <authorList>
            <person name="Pauvert C."/>
            <person name="Hitch T.C.A."/>
            <person name="Clavel T."/>
        </authorList>
    </citation>
    <scope>NUCLEOTIDE SEQUENCE [LARGE SCALE GENOMIC DNA]</scope>
    <source>
        <strain evidence="5 6">CLA-AA-H185</strain>
    </source>
</reference>
<comment type="function">
    <text evidence="4">Involved in the third step of the chorismate pathway, which leads to the biosynthesis of aromatic amino acids. Catalyzes the cis-dehydration of 3-dehydroquinate (DHQ) and introduces the first double bond of the aromatic ring to yield 3-dehydroshikimate.</text>
</comment>
<evidence type="ECO:0000313" key="6">
    <source>
        <dbReference type="Proteomes" id="UP001454489"/>
    </source>
</evidence>
<gene>
    <name evidence="4 5" type="primary">aroD</name>
    <name evidence="5" type="ORF">WMO43_05510</name>
</gene>
<name>A0ABV1HCX7_9FIRM</name>
<feature type="binding site" evidence="4">
    <location>
        <position position="213"/>
    </location>
    <ligand>
        <name>3-dehydroquinate</name>
        <dbReference type="ChEBI" id="CHEBI:32364"/>
    </ligand>
</feature>
<evidence type="ECO:0000256" key="1">
    <source>
        <dbReference type="ARBA" id="ARBA00001864"/>
    </source>
</evidence>
<dbReference type="InterPro" id="IPR013785">
    <property type="entry name" value="Aldolase_TIM"/>
</dbReference>
<dbReference type="HAMAP" id="MF_00214">
    <property type="entry name" value="AroD"/>
    <property type="match status" value="1"/>
</dbReference>
<dbReference type="GO" id="GO:0003855">
    <property type="term" value="F:3-dehydroquinate dehydratase activity"/>
    <property type="evidence" value="ECO:0007669"/>
    <property type="project" value="UniProtKB-EC"/>
</dbReference>
<feature type="active site" description="Proton donor/acceptor" evidence="4">
    <location>
        <position position="143"/>
    </location>
</feature>
<evidence type="ECO:0000256" key="3">
    <source>
        <dbReference type="ARBA" id="ARBA00023270"/>
    </source>
</evidence>
<comment type="subunit">
    <text evidence="4">Homodimer.</text>
</comment>
<comment type="pathway">
    <text evidence="4">Metabolic intermediate biosynthesis; chorismate biosynthesis; chorismate from D-erythrose 4-phosphate and phosphoenolpyruvate: step 3/7.</text>
</comment>
<dbReference type="NCBIfam" id="TIGR01093">
    <property type="entry name" value="aroD"/>
    <property type="match status" value="1"/>
</dbReference>
<evidence type="ECO:0000256" key="4">
    <source>
        <dbReference type="HAMAP-Rule" id="MF_00214"/>
    </source>
</evidence>
<dbReference type="RefSeq" id="WP_177962866.1">
    <property type="nucleotide sequence ID" value="NZ_JBBMEX010000004.1"/>
</dbReference>